<comment type="caution">
    <text evidence="3">The sequence shown here is derived from an EMBL/GenBank/DDBJ whole genome shotgun (WGS) entry which is preliminary data.</text>
</comment>
<dbReference type="GO" id="GO:0003697">
    <property type="term" value="F:single-stranded DNA binding"/>
    <property type="evidence" value="ECO:0007669"/>
    <property type="project" value="InterPro"/>
</dbReference>
<dbReference type="RefSeq" id="WP_192600712.1">
    <property type="nucleotide sequence ID" value="NZ_JADBEL010000052.1"/>
</dbReference>
<accession>A0A927MQI9</accession>
<dbReference type="Proteomes" id="UP000658225">
    <property type="component" value="Unassembled WGS sequence"/>
</dbReference>
<protein>
    <recommendedName>
        <fullName evidence="5">ImmA/IrrE family metallo-endopeptidase</fullName>
    </recommendedName>
</protein>
<dbReference type="InterPro" id="IPR013610">
    <property type="entry name" value="ArdC_N"/>
</dbReference>
<evidence type="ECO:0000313" key="3">
    <source>
        <dbReference type="EMBL" id="MBE1557127.1"/>
    </source>
</evidence>
<reference evidence="3" key="1">
    <citation type="submission" date="2020-10" db="EMBL/GenBank/DDBJ databases">
        <title>Genomic Encyclopedia of Type Strains, Phase IV (KMG-IV): sequencing the most valuable type-strain genomes for metagenomic binning, comparative biology and taxonomic classification.</title>
        <authorList>
            <person name="Goeker M."/>
        </authorList>
    </citation>
    <scope>NUCLEOTIDE SEQUENCE</scope>
    <source>
        <strain evidence="3">DSM 13886</strain>
    </source>
</reference>
<sequence>MPLQPNKYEERTKELTARLEEQLTQFANQEDFKRYLHFMASMRQYSIDNQILVFMQDPKATYIAGFQAWKKHQRFVQKGEKAIQIRAPIFEQHPVLDRVTKKPVYDEKGNPKMDTVLVRYKWVTVFDIAQTDGEPLKVTRDFVNERFQTDEDATALYENMKNYLNQFKQLHVAEKTYSIKEEGRGYYVPSTNVIVINASENNAIAKLSTLVHEFAHAQLHGRDGHYTEASRAHKEAQAESVACATMAYLGFDTSHFSIGYIATWAKDTELMRQALTDIQVTLEKTLATIDIVLHPQLYEQLQQVVQKPLQTQSVVHVEQLAKSLPAFRYVRNPVTAVEVFDARYNGFEIAKYNHQVKQLMDERGEAITEKMLKGKEILLMNVIDQHPAAAKMYKSFSKQFALQEVHGPEPSIELYHKATKTPIIDYQEVNEAKSSFLHAAQSENHMVGAYVYGKEELRHFKPVLVGEKEYIERVWGEESSNIREKLKINKVQSLNL</sequence>
<organism evidence="3 4">
    <name type="scientific">Sporosarcina limicola</name>
    <dbReference type="NCBI Taxonomy" id="34101"/>
    <lineage>
        <taxon>Bacteria</taxon>
        <taxon>Bacillati</taxon>
        <taxon>Bacillota</taxon>
        <taxon>Bacilli</taxon>
        <taxon>Bacillales</taxon>
        <taxon>Caryophanaceae</taxon>
        <taxon>Sporosarcina</taxon>
    </lineage>
</organism>
<proteinExistence type="predicted"/>
<evidence type="ECO:0000313" key="4">
    <source>
        <dbReference type="Proteomes" id="UP000658225"/>
    </source>
</evidence>
<gene>
    <name evidence="3" type="ORF">H4683_004259</name>
</gene>
<evidence type="ECO:0008006" key="5">
    <source>
        <dbReference type="Google" id="ProtNLM"/>
    </source>
</evidence>
<dbReference type="Gene3D" id="1.10.10.2910">
    <property type="match status" value="1"/>
</dbReference>
<dbReference type="InterPro" id="IPR010359">
    <property type="entry name" value="IrrE_HExxH"/>
</dbReference>
<feature type="domain" description="N-terminal" evidence="2">
    <location>
        <begin position="7"/>
        <end position="126"/>
    </location>
</feature>
<dbReference type="Pfam" id="PF06114">
    <property type="entry name" value="Peptidase_M78"/>
    <property type="match status" value="1"/>
</dbReference>
<name>A0A927MQI9_9BACL</name>
<dbReference type="AlphaFoldDB" id="A0A927MQI9"/>
<evidence type="ECO:0000259" key="1">
    <source>
        <dbReference type="Pfam" id="PF06114"/>
    </source>
</evidence>
<keyword evidence="4" id="KW-1185">Reference proteome</keyword>
<evidence type="ECO:0000259" key="2">
    <source>
        <dbReference type="Pfam" id="PF08401"/>
    </source>
</evidence>
<feature type="domain" description="IrrE N-terminal-like" evidence="1">
    <location>
        <begin position="182"/>
        <end position="250"/>
    </location>
</feature>
<dbReference type="EMBL" id="JADBEL010000052">
    <property type="protein sequence ID" value="MBE1557127.1"/>
    <property type="molecule type" value="Genomic_DNA"/>
</dbReference>
<dbReference type="Pfam" id="PF08401">
    <property type="entry name" value="ArdcN"/>
    <property type="match status" value="1"/>
</dbReference>